<dbReference type="RefSeq" id="WP_203693665.1">
    <property type="nucleotide sequence ID" value="NZ_BAAALC010000013.1"/>
</dbReference>
<dbReference type="Proteomes" id="UP000630887">
    <property type="component" value="Unassembled WGS sequence"/>
</dbReference>
<evidence type="ECO:0000313" key="3">
    <source>
        <dbReference type="EMBL" id="GIG07316.1"/>
    </source>
</evidence>
<name>A0A8J3P9Z8_9ACTN</name>
<evidence type="ECO:0000259" key="2">
    <source>
        <dbReference type="Pfam" id="PF18065"/>
    </source>
</evidence>
<sequence length="295" mass="32549">MDLIDEEAETPALPIPTSPGMPAVSPAPPVMPELAALASTTFVYAIGQIEARFPSLAVEKEFAQALAQSETDGQTDGQALRSVLSDRSFRYLARQMCWVLLIEGLETYLLVPQDSTDLELLTDALRSGPRTTDVDVVIGVRMGIATPEMCSGLALPIVAFDQIYSFDRDDFVQSIPCPDGRSGDEKFRDVAEELFDRIGQLADNAGATDEHRALNYLAVRYPAVYERAAQAYGSGATLSGVEVRRSRLSGSRSIVDVIFSYTDRRTDVTERHFTRVDVTEEFPFLVTKMSPFYDR</sequence>
<evidence type="ECO:0000313" key="4">
    <source>
        <dbReference type="Proteomes" id="UP000630887"/>
    </source>
</evidence>
<feature type="domain" description="PatG C-terminal" evidence="2">
    <location>
        <begin position="183"/>
        <end position="292"/>
    </location>
</feature>
<dbReference type="EMBL" id="BONI01000033">
    <property type="protein sequence ID" value="GIG07316.1"/>
    <property type="molecule type" value="Genomic_DNA"/>
</dbReference>
<organism evidence="3 4">
    <name type="scientific">Catellatospora coxensis</name>
    <dbReference type="NCBI Taxonomy" id="310354"/>
    <lineage>
        <taxon>Bacteria</taxon>
        <taxon>Bacillati</taxon>
        <taxon>Actinomycetota</taxon>
        <taxon>Actinomycetes</taxon>
        <taxon>Micromonosporales</taxon>
        <taxon>Micromonosporaceae</taxon>
        <taxon>Catellatospora</taxon>
    </lineage>
</organism>
<dbReference type="AlphaFoldDB" id="A0A8J3P9Z8"/>
<comment type="caution">
    <text evidence="3">The sequence shown here is derived from an EMBL/GenBank/DDBJ whole genome shotgun (WGS) entry which is preliminary data.</text>
</comment>
<keyword evidence="4" id="KW-1185">Reference proteome</keyword>
<dbReference type="InterPro" id="IPR040636">
    <property type="entry name" value="PatG_C"/>
</dbReference>
<protein>
    <recommendedName>
        <fullName evidence="2">PatG C-terminal domain-containing protein</fullName>
    </recommendedName>
</protein>
<dbReference type="Pfam" id="PF18065">
    <property type="entry name" value="PatG_C"/>
    <property type="match status" value="1"/>
</dbReference>
<gene>
    <name evidence="3" type="ORF">Cco03nite_40160</name>
</gene>
<reference evidence="3 4" key="1">
    <citation type="submission" date="2021-01" db="EMBL/GenBank/DDBJ databases">
        <title>Whole genome shotgun sequence of Catellatospora coxensis NBRC 107359.</title>
        <authorList>
            <person name="Komaki H."/>
            <person name="Tamura T."/>
        </authorList>
    </citation>
    <scope>NUCLEOTIDE SEQUENCE [LARGE SCALE GENOMIC DNA]</scope>
    <source>
        <strain evidence="3 4">NBRC 107359</strain>
    </source>
</reference>
<evidence type="ECO:0000256" key="1">
    <source>
        <dbReference type="SAM" id="MobiDB-lite"/>
    </source>
</evidence>
<accession>A0A8J3P9Z8</accession>
<feature type="region of interest" description="Disordered" evidence="1">
    <location>
        <begin position="1"/>
        <end position="20"/>
    </location>
</feature>
<proteinExistence type="predicted"/>